<protein>
    <submittedName>
        <fullName evidence="1">Uncharacterized protein</fullName>
    </submittedName>
</protein>
<reference evidence="1 2" key="1">
    <citation type="submission" date="2018-08" db="EMBL/GenBank/DDBJ databases">
        <title>Diversity &amp; Physiological Properties of Lignin-Decomposing Actinobacteria from Soil.</title>
        <authorList>
            <person name="Roh S.G."/>
            <person name="Kim S.B."/>
        </authorList>
    </citation>
    <scope>NUCLEOTIDE SEQUENCE [LARGE SCALE GENOMIC DNA]</scope>
    <source>
        <strain evidence="1 2">MMS17-GH009</strain>
    </source>
</reference>
<dbReference type="Proteomes" id="UP000263377">
    <property type="component" value="Unassembled WGS sequence"/>
</dbReference>
<name>A0A372ZW24_9ACTN</name>
<organism evidence="1 2">
    <name type="scientific">Kitasatospora xanthocidica</name>
    <dbReference type="NCBI Taxonomy" id="83382"/>
    <lineage>
        <taxon>Bacteria</taxon>
        <taxon>Bacillati</taxon>
        <taxon>Actinomycetota</taxon>
        <taxon>Actinomycetes</taxon>
        <taxon>Kitasatosporales</taxon>
        <taxon>Streptomycetaceae</taxon>
        <taxon>Kitasatospora</taxon>
    </lineage>
</organism>
<dbReference type="EMBL" id="QVIG01000001">
    <property type="protein sequence ID" value="RGD59415.1"/>
    <property type="molecule type" value="Genomic_DNA"/>
</dbReference>
<comment type="caution">
    <text evidence="1">The sequence shown here is derived from an EMBL/GenBank/DDBJ whole genome shotgun (WGS) entry which is preliminary data.</text>
</comment>
<gene>
    <name evidence="1" type="ORF">DR950_17890</name>
</gene>
<evidence type="ECO:0000313" key="2">
    <source>
        <dbReference type="Proteomes" id="UP000263377"/>
    </source>
</evidence>
<dbReference type="RefSeq" id="WP_117487613.1">
    <property type="nucleotide sequence ID" value="NZ_QVIG01000001.1"/>
</dbReference>
<accession>A0A372ZW24</accession>
<sequence length="90" mass="9709">MNQQLTDDIHQAVAGVLRAHGAGLLSRAVLVLEVVEEETGELGLYLATSPVDMPVWDRAGMLRYADLDLAGQITACRLGDDAGEDEEENE</sequence>
<proteinExistence type="predicted"/>
<evidence type="ECO:0000313" key="1">
    <source>
        <dbReference type="EMBL" id="RGD59415.1"/>
    </source>
</evidence>
<keyword evidence="2" id="KW-1185">Reference proteome</keyword>
<dbReference type="AlphaFoldDB" id="A0A372ZW24"/>